<feature type="compositionally biased region" description="Low complexity" evidence="1">
    <location>
        <begin position="80"/>
        <end position="97"/>
    </location>
</feature>
<dbReference type="Proteomes" id="UP000244649">
    <property type="component" value="Unassembled WGS sequence"/>
</dbReference>
<evidence type="ECO:0000256" key="1">
    <source>
        <dbReference type="SAM" id="MobiDB-lite"/>
    </source>
</evidence>
<evidence type="ECO:0000313" key="2">
    <source>
        <dbReference type="EMBL" id="PVE78816.1"/>
    </source>
</evidence>
<proteinExistence type="predicted"/>
<name>A0A2T7WW27_MICTE</name>
<dbReference type="EMBL" id="QDFT01000005">
    <property type="protein sequence ID" value="PVE78816.1"/>
    <property type="molecule type" value="Genomic_DNA"/>
</dbReference>
<comment type="caution">
    <text evidence="2">The sequence shown here is derived from an EMBL/GenBank/DDBJ whole genome shotgun (WGS) entry which is preliminary data.</text>
</comment>
<protein>
    <submittedName>
        <fullName evidence="2">Uncharacterized protein</fullName>
    </submittedName>
</protein>
<accession>A0A2T7WW27</accession>
<organism evidence="2 3">
    <name type="scientific">Microbacterium testaceum</name>
    <name type="common">Aureobacterium testaceum</name>
    <name type="synonym">Brevibacterium testaceum</name>
    <dbReference type="NCBI Taxonomy" id="2033"/>
    <lineage>
        <taxon>Bacteria</taxon>
        <taxon>Bacillati</taxon>
        <taxon>Actinomycetota</taxon>
        <taxon>Actinomycetes</taxon>
        <taxon>Micrococcales</taxon>
        <taxon>Microbacteriaceae</taxon>
        <taxon>Microbacterium</taxon>
    </lineage>
</organism>
<gene>
    <name evidence="2" type="ORF">DC432_03515</name>
</gene>
<feature type="region of interest" description="Disordered" evidence="1">
    <location>
        <begin position="26"/>
        <end position="107"/>
    </location>
</feature>
<reference evidence="2 3" key="1">
    <citation type="submission" date="2018-04" db="EMBL/GenBank/DDBJ databases">
        <authorList>
            <person name="Go L.Y."/>
            <person name="Mitchell J.A."/>
        </authorList>
    </citation>
    <scope>NUCLEOTIDE SEQUENCE [LARGE SCALE GENOMIC DNA]</scope>
    <source>
        <strain evidence="2 3">TPD7010</strain>
    </source>
</reference>
<sequence length="107" mass="11180">MAYLIALGILCLAAVVATAWLIRTDGYGRIPSDPTRTPPRERAEPAPTRTLLRERAEPAAAASPGALPSPRAARPEAHPTPRTLPTPRAATPPATTPISCPTGSRLA</sequence>
<feature type="compositionally biased region" description="Polar residues" evidence="1">
    <location>
        <begin position="98"/>
        <end position="107"/>
    </location>
</feature>
<dbReference type="RefSeq" id="WP_116536703.1">
    <property type="nucleotide sequence ID" value="NZ_QDFT01000005.1"/>
</dbReference>
<dbReference type="AlphaFoldDB" id="A0A2T7WW27"/>
<evidence type="ECO:0000313" key="3">
    <source>
        <dbReference type="Proteomes" id="UP000244649"/>
    </source>
</evidence>
<feature type="compositionally biased region" description="Low complexity" evidence="1">
    <location>
        <begin position="58"/>
        <end position="72"/>
    </location>
</feature>